<evidence type="ECO:0000313" key="1">
    <source>
        <dbReference type="EMBL" id="GAA2338257.1"/>
    </source>
</evidence>
<evidence type="ECO:0000313" key="2">
    <source>
        <dbReference type="Proteomes" id="UP001501218"/>
    </source>
</evidence>
<dbReference type="EMBL" id="BAAARA010000003">
    <property type="protein sequence ID" value="GAA2338257.1"/>
    <property type="molecule type" value="Genomic_DNA"/>
</dbReference>
<protein>
    <submittedName>
        <fullName evidence="1">Uncharacterized protein</fullName>
    </submittedName>
</protein>
<keyword evidence="2" id="KW-1185">Reference proteome</keyword>
<comment type="caution">
    <text evidence="1">The sequence shown here is derived from an EMBL/GenBank/DDBJ whole genome shotgun (WGS) entry which is preliminary data.</text>
</comment>
<accession>A0ABN3FW25</accession>
<dbReference type="Proteomes" id="UP001501218">
    <property type="component" value="Unassembled WGS sequence"/>
</dbReference>
<proteinExistence type="predicted"/>
<reference evidence="1 2" key="1">
    <citation type="journal article" date="2019" name="Int. J. Syst. Evol. Microbiol.">
        <title>The Global Catalogue of Microorganisms (GCM) 10K type strain sequencing project: providing services to taxonomists for standard genome sequencing and annotation.</title>
        <authorList>
            <consortium name="The Broad Institute Genomics Platform"/>
            <consortium name="The Broad Institute Genome Sequencing Center for Infectious Disease"/>
            <person name="Wu L."/>
            <person name="Ma J."/>
        </authorList>
    </citation>
    <scope>NUCLEOTIDE SEQUENCE [LARGE SCALE GENOMIC DNA]</scope>
    <source>
        <strain evidence="1 2">JCM 16221</strain>
    </source>
</reference>
<gene>
    <name evidence="1" type="ORF">GCM10009854_13140</name>
</gene>
<organism evidence="1 2">
    <name type="scientific">Saccharopolyspora halophila</name>
    <dbReference type="NCBI Taxonomy" id="405551"/>
    <lineage>
        <taxon>Bacteria</taxon>
        <taxon>Bacillati</taxon>
        <taxon>Actinomycetota</taxon>
        <taxon>Actinomycetes</taxon>
        <taxon>Pseudonocardiales</taxon>
        <taxon>Pseudonocardiaceae</taxon>
        <taxon>Saccharopolyspora</taxon>
    </lineage>
</organism>
<name>A0ABN3FW25_9PSEU</name>
<sequence length="102" mass="11260">MAPGHLWVFRGSLWPSFPRAEGVRMEGMERDAVPGELCTCGRDAVVVVALHGGDMGWCGLSSELPPVLPCRFCGSWDPHRNAWGELIRCPSYRVFPIVEGSF</sequence>